<dbReference type="KEGG" id="minf:MESINF_0315"/>
<evidence type="ECO:0000313" key="1">
    <source>
        <dbReference type="EMBL" id="SSC11764.1"/>
    </source>
</evidence>
<evidence type="ECO:0000313" key="2">
    <source>
        <dbReference type="Proteomes" id="UP000250796"/>
    </source>
</evidence>
<reference evidence="1 2" key="1">
    <citation type="submission" date="2017-01" db="EMBL/GenBank/DDBJ databases">
        <authorList>
            <person name="Erauso G."/>
        </authorList>
    </citation>
    <scope>NUCLEOTIDE SEQUENCE [LARGE SCALE GENOMIC DNA]</scope>
    <source>
        <strain evidence="1">MESINF1</strain>
    </source>
</reference>
<protein>
    <submittedName>
        <fullName evidence="1">Uncharacterized protein</fullName>
    </submittedName>
</protein>
<keyword evidence="2" id="KW-1185">Reference proteome</keyword>
<name>A0A7Z7LCW8_9BACT</name>
<dbReference type="Proteomes" id="UP000250796">
    <property type="component" value="Chromosome MESINF"/>
</dbReference>
<proteinExistence type="predicted"/>
<organism evidence="1 2">
    <name type="scientific">Mesotoga infera</name>
    <dbReference type="NCBI Taxonomy" id="1236046"/>
    <lineage>
        <taxon>Bacteria</taxon>
        <taxon>Thermotogati</taxon>
        <taxon>Thermotogota</taxon>
        <taxon>Thermotogae</taxon>
        <taxon>Kosmotogales</taxon>
        <taxon>Kosmotogaceae</taxon>
        <taxon>Mesotoga</taxon>
    </lineage>
</organism>
<gene>
    <name evidence="1" type="ORF">MESINF_0315</name>
</gene>
<dbReference type="AlphaFoldDB" id="A0A7Z7LCW8"/>
<dbReference type="RefSeq" id="WP_169698206.1">
    <property type="nucleotide sequence ID" value="NZ_LS974202.1"/>
</dbReference>
<accession>A0A7Z7LCW8</accession>
<dbReference type="EMBL" id="LS974202">
    <property type="protein sequence ID" value="SSC11764.1"/>
    <property type="molecule type" value="Genomic_DNA"/>
</dbReference>
<sequence length="126" mass="14158">MSVVELVCCLAIVGICMGCIMAFSGEAISNLSIELSKVELDCFLENQRLKAVRRSKTVELIYNYRQRKLYSNTGDLLENCLWKNLEDFRIIFNGEGSIAILSGSTTLYFENDTVLTIQPVTGKVTY</sequence>